<accession>A0ACC7NZB0</accession>
<dbReference type="EMBL" id="JBJURJ010000011">
    <property type="protein sequence ID" value="MFM9330111.1"/>
    <property type="molecule type" value="Genomic_DNA"/>
</dbReference>
<protein>
    <submittedName>
        <fullName evidence="1">Uncharacterized protein</fullName>
    </submittedName>
</protein>
<reference evidence="1" key="1">
    <citation type="submission" date="2024-12" db="EMBL/GenBank/DDBJ databases">
        <authorList>
            <person name="Wu N."/>
        </authorList>
    </citation>
    <scope>NUCLEOTIDE SEQUENCE</scope>
    <source>
        <strain evidence="1">P15</strain>
    </source>
</reference>
<evidence type="ECO:0000313" key="2">
    <source>
        <dbReference type="Proteomes" id="UP001631969"/>
    </source>
</evidence>
<sequence length="48" mass="5133">MINLKPSGIAQISGRDGLAQGAWRDSRKGAGIYVGYLPELYTADDIPP</sequence>
<name>A0ACC7NZB0_9BACL</name>
<comment type="caution">
    <text evidence="1">The sequence shown here is derived from an EMBL/GenBank/DDBJ whole genome shotgun (WGS) entry which is preliminary data.</text>
</comment>
<proteinExistence type="predicted"/>
<organism evidence="1 2">
    <name type="scientific">Paenibacillus mesotrionivorans</name>
    <dbReference type="NCBI Taxonomy" id="3160968"/>
    <lineage>
        <taxon>Bacteria</taxon>
        <taxon>Bacillati</taxon>
        <taxon>Bacillota</taxon>
        <taxon>Bacilli</taxon>
        <taxon>Bacillales</taxon>
        <taxon>Paenibacillaceae</taxon>
        <taxon>Paenibacillus</taxon>
    </lineage>
</organism>
<evidence type="ECO:0000313" key="1">
    <source>
        <dbReference type="EMBL" id="MFM9330111.1"/>
    </source>
</evidence>
<dbReference type="Proteomes" id="UP001631969">
    <property type="component" value="Unassembled WGS sequence"/>
</dbReference>
<keyword evidence="2" id="KW-1185">Reference proteome</keyword>
<gene>
    <name evidence="1" type="ORF">ACI1P1_17570</name>
</gene>